<gene>
    <name evidence="2" type="ORF">FH972_005726</name>
</gene>
<evidence type="ECO:0000313" key="3">
    <source>
        <dbReference type="Proteomes" id="UP000327013"/>
    </source>
</evidence>
<dbReference type="Proteomes" id="UP000327013">
    <property type="component" value="Chromosome 2"/>
</dbReference>
<protein>
    <submittedName>
        <fullName evidence="2">Uncharacterized protein</fullName>
    </submittedName>
</protein>
<proteinExistence type="predicted"/>
<feature type="region of interest" description="Disordered" evidence="1">
    <location>
        <begin position="182"/>
        <end position="220"/>
    </location>
</feature>
<organism evidence="2 3">
    <name type="scientific">Carpinus fangiana</name>
    <dbReference type="NCBI Taxonomy" id="176857"/>
    <lineage>
        <taxon>Eukaryota</taxon>
        <taxon>Viridiplantae</taxon>
        <taxon>Streptophyta</taxon>
        <taxon>Embryophyta</taxon>
        <taxon>Tracheophyta</taxon>
        <taxon>Spermatophyta</taxon>
        <taxon>Magnoliopsida</taxon>
        <taxon>eudicotyledons</taxon>
        <taxon>Gunneridae</taxon>
        <taxon>Pentapetalae</taxon>
        <taxon>rosids</taxon>
        <taxon>fabids</taxon>
        <taxon>Fagales</taxon>
        <taxon>Betulaceae</taxon>
        <taxon>Carpinus</taxon>
    </lineage>
</organism>
<feature type="compositionally biased region" description="Basic and acidic residues" evidence="1">
    <location>
        <begin position="182"/>
        <end position="193"/>
    </location>
</feature>
<dbReference type="EMBL" id="CM017322">
    <property type="protein sequence ID" value="KAE8009279.1"/>
    <property type="molecule type" value="Genomic_DNA"/>
</dbReference>
<sequence>MKLKNVEIEKESLVVKLHEVDVVNDSLKHENSMLIDKVKSLEDVCNSFDDNFDCILGSNKMFENKCELDSVKIAFALKTTLVNKGKMIFSPPPCVDICPPVVNKGERIGIDSCVTNSKSRKLDKGKRVLGSVGPKVFGQGKKVIVHVIHLFGNFSNNLAPYVGMTIRFQTKAAMVVNTCSKEPLRESQREDRAPNPLVGHRNNSPNDGQPRTSNDPQGHIASFDTKMLQNSKDMATLMKQNKALISRMPHGRPEQVVWEAEHYE</sequence>
<name>A0A5N6QTE3_9ROSI</name>
<dbReference type="AlphaFoldDB" id="A0A5N6QTE3"/>
<evidence type="ECO:0000313" key="2">
    <source>
        <dbReference type="EMBL" id="KAE8009279.1"/>
    </source>
</evidence>
<evidence type="ECO:0000256" key="1">
    <source>
        <dbReference type="SAM" id="MobiDB-lite"/>
    </source>
</evidence>
<reference evidence="2 3" key="1">
    <citation type="submission" date="2019-06" db="EMBL/GenBank/DDBJ databases">
        <title>A chromosomal-level reference genome of Carpinus fangiana (Coryloideae, Betulaceae).</title>
        <authorList>
            <person name="Yang X."/>
            <person name="Wang Z."/>
            <person name="Zhang L."/>
            <person name="Hao G."/>
            <person name="Liu J."/>
            <person name="Yang Y."/>
        </authorList>
    </citation>
    <scope>NUCLEOTIDE SEQUENCE [LARGE SCALE GENOMIC DNA]</scope>
    <source>
        <strain evidence="2">Cfa_2016G</strain>
        <tissue evidence="2">Leaf</tissue>
    </source>
</reference>
<feature type="compositionally biased region" description="Polar residues" evidence="1">
    <location>
        <begin position="201"/>
        <end position="216"/>
    </location>
</feature>
<accession>A0A5N6QTE3</accession>
<keyword evidence="3" id="KW-1185">Reference proteome</keyword>